<keyword evidence="5" id="KW-0347">Helicase</keyword>
<dbReference type="EMBL" id="BJNT01000001">
    <property type="protein sequence ID" value="GEC84768.1"/>
    <property type="molecule type" value="Genomic_DNA"/>
</dbReference>
<dbReference type="InterPro" id="IPR027417">
    <property type="entry name" value="P-loop_NTPase"/>
</dbReference>
<dbReference type="InterPro" id="IPR000330">
    <property type="entry name" value="SNF2_N"/>
</dbReference>
<dbReference type="GO" id="GO:0004386">
    <property type="term" value="F:helicase activity"/>
    <property type="evidence" value="ECO:0007669"/>
    <property type="project" value="UniProtKB-KW"/>
</dbReference>
<name>A0A4Y4BWD1_9CORY</name>
<dbReference type="PROSITE" id="PS51194">
    <property type="entry name" value="HELICASE_CTER"/>
    <property type="match status" value="1"/>
</dbReference>
<keyword evidence="1" id="KW-0378">Hydrolase</keyword>
<accession>A0A4Y4BWD1</accession>
<dbReference type="SMART" id="SM00490">
    <property type="entry name" value="HELICc"/>
    <property type="match status" value="1"/>
</dbReference>
<dbReference type="InterPro" id="IPR038718">
    <property type="entry name" value="SNF2-like_sf"/>
</dbReference>
<dbReference type="SMART" id="SM00487">
    <property type="entry name" value="DEXDc"/>
    <property type="match status" value="1"/>
</dbReference>
<proteinExistence type="predicted"/>
<dbReference type="CDD" id="cd18793">
    <property type="entry name" value="SF2_C_SNF"/>
    <property type="match status" value="1"/>
</dbReference>
<protein>
    <submittedName>
        <fullName evidence="5">Helicase</fullName>
    </submittedName>
</protein>
<dbReference type="InterPro" id="IPR049730">
    <property type="entry name" value="SNF2/RAD54-like_C"/>
</dbReference>
<dbReference type="GO" id="GO:0016787">
    <property type="term" value="F:hydrolase activity"/>
    <property type="evidence" value="ECO:0007669"/>
    <property type="project" value="UniProtKB-KW"/>
</dbReference>
<dbReference type="Pfam" id="PF00271">
    <property type="entry name" value="Helicase_C"/>
    <property type="match status" value="1"/>
</dbReference>
<evidence type="ECO:0000313" key="6">
    <source>
        <dbReference type="Proteomes" id="UP000319986"/>
    </source>
</evidence>
<evidence type="ECO:0000313" key="5">
    <source>
        <dbReference type="EMBL" id="GEC84768.1"/>
    </source>
</evidence>
<evidence type="ECO:0000259" key="4">
    <source>
        <dbReference type="PROSITE" id="PS51194"/>
    </source>
</evidence>
<feature type="compositionally biased region" description="Basic and acidic residues" evidence="2">
    <location>
        <begin position="495"/>
        <end position="509"/>
    </location>
</feature>
<evidence type="ECO:0000256" key="1">
    <source>
        <dbReference type="ARBA" id="ARBA00022801"/>
    </source>
</evidence>
<dbReference type="PANTHER" id="PTHR10799">
    <property type="entry name" value="SNF2/RAD54 HELICASE FAMILY"/>
    <property type="match status" value="1"/>
</dbReference>
<feature type="compositionally biased region" description="Acidic residues" evidence="2">
    <location>
        <begin position="276"/>
        <end position="285"/>
    </location>
</feature>
<dbReference type="AlphaFoldDB" id="A0A4Y4BWD1"/>
<dbReference type="Pfam" id="PF12419">
    <property type="entry name" value="DUF3670"/>
    <property type="match status" value="1"/>
</dbReference>
<feature type="domain" description="Helicase ATP-binding" evidence="3">
    <location>
        <begin position="590"/>
        <end position="753"/>
    </location>
</feature>
<organism evidence="5 6">
    <name type="scientific">Corynebacterium variabile</name>
    <dbReference type="NCBI Taxonomy" id="1727"/>
    <lineage>
        <taxon>Bacteria</taxon>
        <taxon>Bacillati</taxon>
        <taxon>Actinomycetota</taxon>
        <taxon>Actinomycetes</taxon>
        <taxon>Mycobacteriales</taxon>
        <taxon>Corynebacteriaceae</taxon>
        <taxon>Corynebacterium</taxon>
    </lineage>
</organism>
<dbReference type="Gene3D" id="3.40.50.300">
    <property type="entry name" value="P-loop containing nucleotide triphosphate hydrolases"/>
    <property type="match status" value="1"/>
</dbReference>
<dbReference type="Pfam" id="PF00176">
    <property type="entry name" value="SNF2-rel_dom"/>
    <property type="match status" value="1"/>
</dbReference>
<keyword evidence="5" id="KW-0547">Nucleotide-binding</keyword>
<comment type="caution">
    <text evidence="5">The sequence shown here is derived from an EMBL/GenBank/DDBJ whole genome shotgun (WGS) entry which is preliminary data.</text>
</comment>
<dbReference type="InterPro" id="IPR014001">
    <property type="entry name" value="Helicase_ATP-bd"/>
</dbReference>
<keyword evidence="5" id="KW-0067">ATP-binding</keyword>
<dbReference type="InterPro" id="IPR022138">
    <property type="entry name" value="DUF3670"/>
</dbReference>
<dbReference type="InterPro" id="IPR001650">
    <property type="entry name" value="Helicase_C-like"/>
</dbReference>
<reference evidence="5 6" key="1">
    <citation type="submission" date="2019-06" db="EMBL/GenBank/DDBJ databases">
        <title>Whole genome shotgun sequence of Corynebacterium variabile NBRC 15286.</title>
        <authorList>
            <person name="Hosoyama A."/>
            <person name="Uohara A."/>
            <person name="Ohji S."/>
            <person name="Ichikawa N."/>
        </authorList>
    </citation>
    <scope>NUCLEOTIDE SEQUENCE [LARGE SCALE GENOMIC DNA]</scope>
    <source>
        <strain evidence="5 6">NBRC 15286</strain>
    </source>
</reference>
<evidence type="ECO:0000259" key="3">
    <source>
        <dbReference type="PROSITE" id="PS51192"/>
    </source>
</evidence>
<dbReference type="SUPFAM" id="SSF52540">
    <property type="entry name" value="P-loop containing nucleoside triphosphate hydrolases"/>
    <property type="match status" value="2"/>
</dbReference>
<dbReference type="Gene3D" id="3.40.50.10810">
    <property type="entry name" value="Tandem AAA-ATPase domain"/>
    <property type="match status" value="1"/>
</dbReference>
<dbReference type="PROSITE" id="PS51192">
    <property type="entry name" value="HELICASE_ATP_BIND_1"/>
    <property type="match status" value="1"/>
</dbReference>
<feature type="region of interest" description="Disordered" evidence="2">
    <location>
        <begin position="272"/>
        <end position="292"/>
    </location>
</feature>
<sequence>MDGVEQWFGTGRAEAVRSPWYTRRVTEHRVHLLWLAGRGLHLWVERVEGHAVVVDSATLGPDDLAAPLLDLVKSRALRRRDGMRVATPKGQVREISLYTQAWTPEQALTVLGTLSAYLRGGGDISQLSAETVWLVRLYELLLEIVDTGRVMMKLHFADGQWFPVWCVSSSGVHNRILREFQASCPVVLTLNGGDDVLLRAADELVHWMCVARLQERSAATGTVFDNHFVAALVSGEADRRLTPVVADGLAAWRRSATENSTRLVLMLQEPQGAAADDGDDDDSDTGAEPVDPEARRWRLGVRLSVDDAPAAEIPASEAGDREKRVLRPGLDAAYRAWPPLRDTATAVEGWLRTGVWFPESAALTGRPAEDRVLSLALTMADVEALLSEGVAALTMAGVDVLVPRGWSTVRPAVKVRISPVGAGPAEGRMGMEQVLSFDWDISVDGEQLSPLQKHDLLTSARSVVQVKGRYVRLDGDSLSRARSYFRTVTEAQQAAEKDRKDAARTDDPHPLVSLGDLLSAELASQDRTWNADEDLEIDAEGWVGRMLAAQHPREGDGEMPALTPPERVEPPTSLTVTLRDHQQRGLNWLVWMFRHRLGAVLADDMGLGKTLQVLALLAWEREHGESTGPTLVVAPTSVLEAWNSEVARHVPSLRVLVDHGSGKVPEEQFPAATEAVDLVLTTYGTVGRNPARYAGLRWGRVVADEAQNIKNPGTAQSRAVRAVPADHRIALSGTPVENRLSELHTLMDFCNPGLLGSAKAFHNAIGSHIERDREPEDVERLHRLVDPFILRREKTDASLDLGLPEKREYIDSVTMTAEQAALYQAYAADVEDRLANSRSDRRSGLVLTALTHFKEICNHPAHFSGDGSGIRKDGRHRSGKVERLYRIVAEALEQDRRVLVFTQFPSFGRMLAPDMEEVFGIEVPMLHGGLNRKARVDLVNRFQSENGPKVMILSTRAGGTGITLTRASVVIHIDRWWNPAVEDQATDRAYRIGQGQDVRVHKLIAVGTLDERINDILGAKRDLAGDVVSAGESWLTRMDDASLKDLWRLNTSTSDRRLGTGGAEGEAALQEAMDRIADNWAEFQAGLLEKYPAKYPAKDREEDDCE</sequence>
<evidence type="ECO:0000256" key="2">
    <source>
        <dbReference type="SAM" id="MobiDB-lite"/>
    </source>
</evidence>
<feature type="region of interest" description="Disordered" evidence="2">
    <location>
        <begin position="491"/>
        <end position="510"/>
    </location>
</feature>
<gene>
    <name evidence="5" type="ORF">CVA01_00820</name>
</gene>
<dbReference type="GO" id="GO:0005524">
    <property type="term" value="F:ATP binding"/>
    <property type="evidence" value="ECO:0007669"/>
    <property type="project" value="InterPro"/>
</dbReference>
<dbReference type="Proteomes" id="UP000319986">
    <property type="component" value="Unassembled WGS sequence"/>
</dbReference>
<feature type="domain" description="Helicase C-terminal" evidence="4">
    <location>
        <begin position="880"/>
        <end position="1035"/>
    </location>
</feature>